<dbReference type="EMBL" id="BAHD01000032">
    <property type="protein sequence ID" value="GAB96155.1"/>
    <property type="molecule type" value="Genomic_DNA"/>
</dbReference>
<evidence type="ECO:0000256" key="3">
    <source>
        <dbReference type="ARBA" id="ARBA00022475"/>
    </source>
</evidence>
<evidence type="ECO:0000256" key="6">
    <source>
        <dbReference type="ARBA" id="ARBA00023136"/>
    </source>
</evidence>
<feature type="transmembrane region" description="Helical" evidence="7">
    <location>
        <begin position="345"/>
        <end position="369"/>
    </location>
</feature>
<organism evidence="8 9">
    <name type="scientific">Kineosphaera limosa NBRC 100340</name>
    <dbReference type="NCBI Taxonomy" id="1184609"/>
    <lineage>
        <taxon>Bacteria</taxon>
        <taxon>Bacillati</taxon>
        <taxon>Actinomycetota</taxon>
        <taxon>Actinomycetes</taxon>
        <taxon>Micrococcales</taxon>
        <taxon>Dermatophilaceae</taxon>
        <taxon>Kineosphaera</taxon>
    </lineage>
</organism>
<evidence type="ECO:0008006" key="10">
    <source>
        <dbReference type="Google" id="ProtNLM"/>
    </source>
</evidence>
<keyword evidence="4 7" id="KW-0812">Transmembrane</keyword>
<evidence type="ECO:0000256" key="2">
    <source>
        <dbReference type="ARBA" id="ARBA00007430"/>
    </source>
</evidence>
<feature type="transmembrane region" description="Helical" evidence="7">
    <location>
        <begin position="409"/>
        <end position="428"/>
    </location>
</feature>
<feature type="transmembrane region" description="Helical" evidence="7">
    <location>
        <begin position="381"/>
        <end position="403"/>
    </location>
</feature>
<dbReference type="PANTHER" id="PTHR30250:SF10">
    <property type="entry name" value="LIPOPOLYSACCHARIDE BIOSYNTHESIS PROTEIN WZXC"/>
    <property type="match status" value="1"/>
</dbReference>
<comment type="similarity">
    <text evidence="2">Belongs to the polysaccharide synthase family.</text>
</comment>
<feature type="transmembrane region" description="Helical" evidence="7">
    <location>
        <begin position="314"/>
        <end position="333"/>
    </location>
</feature>
<sequence length="498" mass="51513">MRLSDRESEPSYTGWVPLLSRLRDGSLIGGFARDVTYLTSGAAAAQIVLLGSQVVLARLYTPDERGAFSIALAYASILAVFATMRYEMAIPLAADEPEAHGLLRLCLRSAVGVTLAAQVALVAVAVFGGGLGAGLGAAAALWLVPVTALSIAAFTSLRLFESRRGRFGAVGTSTVWGACVTAVTQIGAGLAGLTMLGLTAGYAAGRFATAVSMGFRAPPTEGAPTKMRIVARRWQRMPLLNTFPALLTVVSVGAVAPFVAWLFGREFAGQFGLATQVLAAPAALLGTAVAGVLYPKMARLERESTGARSAIETVTVGLVLVALPVFVAVGVLGPELFAVVFGVRWFEAGVLAALLAPWLGANFVSTPLSSYATVRNRMGQILLIALVEMILRLVGLWMGVVLGDPLLGVLWYGIAGFVICVAYVMWVLRLAGGSLVGVLARLWGSLVVAVLAVAASLVARSAADPVVVIVVGAVGVAVLLAACTVSARHLVSAMRGAR</sequence>
<dbReference type="Pfam" id="PF13440">
    <property type="entry name" value="Polysacc_synt_3"/>
    <property type="match status" value="1"/>
</dbReference>
<reference evidence="8 9" key="1">
    <citation type="submission" date="2012-08" db="EMBL/GenBank/DDBJ databases">
        <title>Whole genome shotgun sequence of Kineosphaera limosa NBRC 100340.</title>
        <authorList>
            <person name="Yoshida I."/>
            <person name="Isaki S."/>
            <person name="Hosoyama A."/>
            <person name="Tsuchikane K."/>
            <person name="Katsumata H."/>
            <person name="Ando Y."/>
            <person name="Ohji S."/>
            <person name="Hamada M."/>
            <person name="Tamura T."/>
            <person name="Yamazoe A."/>
            <person name="Yamazaki S."/>
            <person name="Fujita N."/>
        </authorList>
    </citation>
    <scope>NUCLEOTIDE SEQUENCE [LARGE SCALE GENOMIC DNA]</scope>
    <source>
        <strain evidence="8 9">NBRC 100340</strain>
    </source>
</reference>
<feature type="transmembrane region" description="Helical" evidence="7">
    <location>
        <begin position="105"/>
        <end position="127"/>
    </location>
</feature>
<proteinExistence type="inferred from homology"/>
<keyword evidence="3" id="KW-1003">Cell membrane</keyword>
<dbReference type="Proteomes" id="UP000008366">
    <property type="component" value="Unassembled WGS sequence"/>
</dbReference>
<keyword evidence="5 7" id="KW-1133">Transmembrane helix</keyword>
<dbReference type="eggNOG" id="COG2244">
    <property type="taxonomic scope" value="Bacteria"/>
</dbReference>
<comment type="caution">
    <text evidence="8">The sequence shown here is derived from an EMBL/GenBank/DDBJ whole genome shotgun (WGS) entry which is preliminary data.</text>
</comment>
<evidence type="ECO:0000256" key="7">
    <source>
        <dbReference type="SAM" id="Phobius"/>
    </source>
</evidence>
<evidence type="ECO:0000256" key="4">
    <source>
        <dbReference type="ARBA" id="ARBA00022692"/>
    </source>
</evidence>
<feature type="transmembrane region" description="Helical" evidence="7">
    <location>
        <begin position="66"/>
        <end position="84"/>
    </location>
</feature>
<feature type="transmembrane region" description="Helical" evidence="7">
    <location>
        <begin position="35"/>
        <end position="60"/>
    </location>
</feature>
<feature type="transmembrane region" description="Helical" evidence="7">
    <location>
        <begin position="167"/>
        <end position="188"/>
    </location>
</feature>
<evidence type="ECO:0000256" key="5">
    <source>
        <dbReference type="ARBA" id="ARBA00022989"/>
    </source>
</evidence>
<feature type="transmembrane region" description="Helical" evidence="7">
    <location>
        <begin position="273"/>
        <end position="294"/>
    </location>
</feature>
<accession>K6WAC6</accession>
<dbReference type="GO" id="GO:0005886">
    <property type="term" value="C:plasma membrane"/>
    <property type="evidence" value="ECO:0007669"/>
    <property type="project" value="UniProtKB-SubCell"/>
</dbReference>
<dbReference type="AlphaFoldDB" id="K6WAC6"/>
<feature type="transmembrane region" description="Helical" evidence="7">
    <location>
        <begin position="133"/>
        <end position="155"/>
    </location>
</feature>
<feature type="transmembrane region" description="Helical" evidence="7">
    <location>
        <begin position="440"/>
        <end position="459"/>
    </location>
</feature>
<feature type="transmembrane region" description="Helical" evidence="7">
    <location>
        <begin position="239"/>
        <end position="261"/>
    </location>
</feature>
<feature type="transmembrane region" description="Helical" evidence="7">
    <location>
        <begin position="465"/>
        <end position="491"/>
    </location>
</feature>
<evidence type="ECO:0000313" key="9">
    <source>
        <dbReference type="Proteomes" id="UP000008366"/>
    </source>
</evidence>
<gene>
    <name evidence="8" type="ORF">KILIM_032_00410</name>
</gene>
<name>K6WAC6_9MICO</name>
<dbReference type="PANTHER" id="PTHR30250">
    <property type="entry name" value="PST FAMILY PREDICTED COLANIC ACID TRANSPORTER"/>
    <property type="match status" value="1"/>
</dbReference>
<evidence type="ECO:0000313" key="8">
    <source>
        <dbReference type="EMBL" id="GAB96155.1"/>
    </source>
</evidence>
<dbReference type="InterPro" id="IPR050833">
    <property type="entry name" value="Poly_Biosynth_Transport"/>
</dbReference>
<protein>
    <recommendedName>
        <fullName evidence="10">Polysaccharide biosynthesis protein</fullName>
    </recommendedName>
</protein>
<keyword evidence="6 7" id="KW-0472">Membrane</keyword>
<feature type="transmembrane region" description="Helical" evidence="7">
    <location>
        <begin position="200"/>
        <end position="218"/>
    </location>
</feature>
<dbReference type="STRING" id="1184609.KILIM_032_00410"/>
<comment type="subcellular location">
    <subcellularLocation>
        <location evidence="1">Cell membrane</location>
        <topology evidence="1">Multi-pass membrane protein</topology>
    </subcellularLocation>
</comment>
<keyword evidence="9" id="KW-1185">Reference proteome</keyword>
<evidence type="ECO:0000256" key="1">
    <source>
        <dbReference type="ARBA" id="ARBA00004651"/>
    </source>
</evidence>